<evidence type="ECO:0000313" key="3">
    <source>
        <dbReference type="Proteomes" id="UP000013827"/>
    </source>
</evidence>
<feature type="region of interest" description="Disordered" evidence="1">
    <location>
        <begin position="28"/>
        <end position="147"/>
    </location>
</feature>
<name>A0A0D3J3T7_EMIH1</name>
<protein>
    <submittedName>
        <fullName evidence="2">Uncharacterized protein</fullName>
    </submittedName>
</protein>
<sequence length="147" mass="16500">MSLPRLWPRLRFTLDWYRRLRKRIGVEPWNTAEHDKAVHNPAPEDGTTNSMESEPPESETCDDEGDDERDKSASADDEMAFIDDAFFELPDVATEEEAEGGGSQSQYSQQSLEAESEGSQNSQGSRNTARSDEDVTTAARHNSSWTD</sequence>
<dbReference type="PaxDb" id="2903-EOD18172"/>
<feature type="compositionally biased region" description="Polar residues" evidence="1">
    <location>
        <begin position="118"/>
        <end position="128"/>
    </location>
</feature>
<reference evidence="3" key="1">
    <citation type="journal article" date="2013" name="Nature">
        <title>Pan genome of the phytoplankton Emiliania underpins its global distribution.</title>
        <authorList>
            <person name="Read B.A."/>
            <person name="Kegel J."/>
            <person name="Klute M.J."/>
            <person name="Kuo A."/>
            <person name="Lefebvre S.C."/>
            <person name="Maumus F."/>
            <person name="Mayer C."/>
            <person name="Miller J."/>
            <person name="Monier A."/>
            <person name="Salamov A."/>
            <person name="Young J."/>
            <person name="Aguilar M."/>
            <person name="Claverie J.M."/>
            <person name="Frickenhaus S."/>
            <person name="Gonzalez K."/>
            <person name="Herman E.K."/>
            <person name="Lin Y.C."/>
            <person name="Napier J."/>
            <person name="Ogata H."/>
            <person name="Sarno A.F."/>
            <person name="Shmutz J."/>
            <person name="Schroeder D."/>
            <person name="de Vargas C."/>
            <person name="Verret F."/>
            <person name="von Dassow P."/>
            <person name="Valentin K."/>
            <person name="Van de Peer Y."/>
            <person name="Wheeler G."/>
            <person name="Dacks J.B."/>
            <person name="Delwiche C.F."/>
            <person name="Dyhrman S.T."/>
            <person name="Glockner G."/>
            <person name="John U."/>
            <person name="Richards T."/>
            <person name="Worden A.Z."/>
            <person name="Zhang X."/>
            <person name="Grigoriev I.V."/>
            <person name="Allen A.E."/>
            <person name="Bidle K."/>
            <person name="Borodovsky M."/>
            <person name="Bowler C."/>
            <person name="Brownlee C."/>
            <person name="Cock J.M."/>
            <person name="Elias M."/>
            <person name="Gladyshev V.N."/>
            <person name="Groth M."/>
            <person name="Guda C."/>
            <person name="Hadaegh A."/>
            <person name="Iglesias-Rodriguez M.D."/>
            <person name="Jenkins J."/>
            <person name="Jones B.M."/>
            <person name="Lawson T."/>
            <person name="Leese F."/>
            <person name="Lindquist E."/>
            <person name="Lobanov A."/>
            <person name="Lomsadze A."/>
            <person name="Malik S.B."/>
            <person name="Marsh M.E."/>
            <person name="Mackinder L."/>
            <person name="Mock T."/>
            <person name="Mueller-Roeber B."/>
            <person name="Pagarete A."/>
            <person name="Parker M."/>
            <person name="Probert I."/>
            <person name="Quesneville H."/>
            <person name="Raines C."/>
            <person name="Rensing S.A."/>
            <person name="Riano-Pachon D.M."/>
            <person name="Richier S."/>
            <person name="Rokitta S."/>
            <person name="Shiraiwa Y."/>
            <person name="Soanes D.M."/>
            <person name="van der Giezen M."/>
            <person name="Wahlund T.M."/>
            <person name="Williams B."/>
            <person name="Wilson W."/>
            <person name="Wolfe G."/>
            <person name="Wurch L.L."/>
        </authorList>
    </citation>
    <scope>NUCLEOTIDE SEQUENCE</scope>
</reference>
<dbReference type="EnsemblProtists" id="EOD18172">
    <property type="protein sequence ID" value="EOD18172"/>
    <property type="gene ID" value="EMIHUDRAFT_196282"/>
</dbReference>
<feature type="compositionally biased region" description="Acidic residues" evidence="1">
    <location>
        <begin position="54"/>
        <end position="67"/>
    </location>
</feature>
<feature type="compositionally biased region" description="Low complexity" evidence="1">
    <location>
        <begin position="104"/>
        <end position="113"/>
    </location>
</feature>
<dbReference type="KEGG" id="ehx:EMIHUDRAFT_196282"/>
<dbReference type="GeneID" id="19046173"/>
<keyword evidence="3" id="KW-1185">Reference proteome</keyword>
<proteinExistence type="predicted"/>
<dbReference type="Proteomes" id="UP000013827">
    <property type="component" value="Unassembled WGS sequence"/>
</dbReference>
<dbReference type="HOGENOM" id="CLU_1771558_0_0_1"/>
<accession>A0A0D3J3T7</accession>
<organism evidence="2 3">
    <name type="scientific">Emiliania huxleyi (strain CCMP1516)</name>
    <dbReference type="NCBI Taxonomy" id="280463"/>
    <lineage>
        <taxon>Eukaryota</taxon>
        <taxon>Haptista</taxon>
        <taxon>Haptophyta</taxon>
        <taxon>Prymnesiophyceae</taxon>
        <taxon>Isochrysidales</taxon>
        <taxon>Noelaerhabdaceae</taxon>
        <taxon>Emiliania</taxon>
    </lineage>
</organism>
<evidence type="ECO:0000313" key="2">
    <source>
        <dbReference type="EnsemblProtists" id="EOD18172"/>
    </source>
</evidence>
<dbReference type="AlphaFoldDB" id="A0A0D3J3T7"/>
<reference evidence="2" key="2">
    <citation type="submission" date="2024-10" db="UniProtKB">
        <authorList>
            <consortium name="EnsemblProtists"/>
        </authorList>
    </citation>
    <scope>IDENTIFICATION</scope>
</reference>
<evidence type="ECO:0000256" key="1">
    <source>
        <dbReference type="SAM" id="MobiDB-lite"/>
    </source>
</evidence>
<dbReference type="RefSeq" id="XP_005770601.1">
    <property type="nucleotide sequence ID" value="XM_005770544.1"/>
</dbReference>